<dbReference type="EMBL" id="JACHIV010000001">
    <property type="protein sequence ID" value="MBB5071427.1"/>
    <property type="molecule type" value="Genomic_DNA"/>
</dbReference>
<proteinExistence type="predicted"/>
<dbReference type="InterPro" id="IPR024520">
    <property type="entry name" value="DUF3558"/>
</dbReference>
<gene>
    <name evidence="1" type="ORF">BJ969_004515</name>
</gene>
<dbReference type="Proteomes" id="UP000580474">
    <property type="component" value="Unassembled WGS sequence"/>
</dbReference>
<accession>A0A840NTB1</accession>
<protein>
    <recommendedName>
        <fullName evidence="3">DUF3558 domain-containing protein</fullName>
    </recommendedName>
</protein>
<dbReference type="AlphaFoldDB" id="A0A840NTB1"/>
<sequence length="90" mass="9354">MDLAQAVERSGDPFPETAATYTVQGFPAEQGQNGAGLEGMGCRVDVDVADGQTLEVFYTPTIAGSVPNQDMCAKAKQAAEFAVTNLQAQG</sequence>
<reference evidence="1 2" key="1">
    <citation type="submission" date="2020-08" db="EMBL/GenBank/DDBJ databases">
        <title>Sequencing the genomes of 1000 actinobacteria strains.</title>
        <authorList>
            <person name="Klenk H.-P."/>
        </authorList>
    </citation>
    <scope>NUCLEOTIDE SEQUENCE [LARGE SCALE GENOMIC DNA]</scope>
    <source>
        <strain evidence="1 2">DSM 45582</strain>
    </source>
</reference>
<evidence type="ECO:0000313" key="1">
    <source>
        <dbReference type="EMBL" id="MBB5071427.1"/>
    </source>
</evidence>
<name>A0A840NTB1_9PSEU</name>
<evidence type="ECO:0008006" key="3">
    <source>
        <dbReference type="Google" id="ProtNLM"/>
    </source>
</evidence>
<evidence type="ECO:0000313" key="2">
    <source>
        <dbReference type="Proteomes" id="UP000580474"/>
    </source>
</evidence>
<dbReference type="Pfam" id="PF12079">
    <property type="entry name" value="DUF3558"/>
    <property type="match status" value="1"/>
</dbReference>
<comment type="caution">
    <text evidence="1">The sequence shown here is derived from an EMBL/GenBank/DDBJ whole genome shotgun (WGS) entry which is preliminary data.</text>
</comment>
<keyword evidence="2" id="KW-1185">Reference proteome</keyword>
<organism evidence="1 2">
    <name type="scientific">Saccharopolyspora gloriosae</name>
    <dbReference type="NCBI Taxonomy" id="455344"/>
    <lineage>
        <taxon>Bacteria</taxon>
        <taxon>Bacillati</taxon>
        <taxon>Actinomycetota</taxon>
        <taxon>Actinomycetes</taxon>
        <taxon>Pseudonocardiales</taxon>
        <taxon>Pseudonocardiaceae</taxon>
        <taxon>Saccharopolyspora</taxon>
    </lineage>
</organism>